<evidence type="ECO:0000313" key="2">
    <source>
        <dbReference type="Ensembl" id="ENSP00000505443.1"/>
    </source>
</evidence>
<evidence type="ECO:0000313" key="3">
    <source>
        <dbReference type="Proteomes" id="UP000005640"/>
    </source>
</evidence>
<feature type="region of interest" description="Disordered" evidence="1">
    <location>
        <begin position="1"/>
        <end position="60"/>
    </location>
</feature>
<reference evidence="2" key="4">
    <citation type="submission" date="2025-08" db="UniProtKB">
        <authorList>
            <consortium name="Ensembl"/>
        </authorList>
    </citation>
    <scope>IDENTIFICATION</scope>
</reference>
<reference evidence="2 3" key="3">
    <citation type="journal article" date="2005" name="Nature">
        <title>Generation and annotation of the DNA sequences of human chromosomes 2 and 4.</title>
        <authorList>
            <person name="Hillier L.W."/>
            <person name="Graves T.A."/>
            <person name="Fulton R.S."/>
            <person name="Fulton L.A."/>
            <person name="Pepin K.H."/>
            <person name="Minx P."/>
            <person name="Wagner-McPherson C."/>
            <person name="Layman D."/>
            <person name="Wylie K."/>
            <person name="Sekhon M."/>
            <person name="Becker M.C."/>
            <person name="Fewell G.A."/>
            <person name="Delehaunty K.D."/>
            <person name="Miner T.L."/>
            <person name="Nash W.E."/>
            <person name="Kremitzki C."/>
            <person name="Oddy L."/>
            <person name="Du H."/>
            <person name="Sun H."/>
            <person name="Bradshaw-Cordum H."/>
            <person name="Ali J."/>
            <person name="Carter J."/>
            <person name="Cordes M."/>
            <person name="Harris A."/>
            <person name="Isak A."/>
            <person name="van Brunt A."/>
            <person name="Nguyen C."/>
            <person name="Du F."/>
            <person name="Courtney L."/>
            <person name="Kalicki J."/>
            <person name="Ozersky P."/>
            <person name="Abbott S."/>
            <person name="Armstrong J."/>
            <person name="Belter E.A."/>
            <person name="Caruso L."/>
            <person name="Cedroni M."/>
            <person name="Cotton M."/>
            <person name="Davidson T."/>
            <person name="Desai A."/>
            <person name="Elliott G."/>
            <person name="Erb T."/>
            <person name="Fronick C."/>
            <person name="Gaige T."/>
            <person name="Haakenson W."/>
            <person name="Haglund K."/>
            <person name="Holmes A."/>
            <person name="Harkins R."/>
            <person name="Kim K."/>
            <person name="Kruchowski S.S."/>
            <person name="Strong C.M."/>
            <person name="Grewal N."/>
            <person name="Goyea E."/>
            <person name="Hou S."/>
            <person name="Levy A."/>
            <person name="Martinka S."/>
            <person name="Mead K."/>
            <person name="McLellan M.D."/>
            <person name="Meyer R."/>
            <person name="Randall-Maher J."/>
            <person name="Tomlinson C."/>
            <person name="Dauphin-Kohlberg S."/>
            <person name="Kozlowicz-Reilly A."/>
            <person name="Shah N."/>
            <person name="Swearengen-Shahid S."/>
            <person name="Snider J."/>
            <person name="Strong J.T."/>
            <person name="Thompson J."/>
            <person name="Yoakum M."/>
            <person name="Leonard S."/>
            <person name="Pearman C."/>
            <person name="Trani L."/>
            <person name="Radionenko M."/>
            <person name="Waligorski J.E."/>
            <person name="Wang C."/>
            <person name="Rock S.M."/>
            <person name="Tin-Wollam A.M."/>
            <person name="Maupin R."/>
            <person name="Latreille P."/>
            <person name="Wendl M.C."/>
            <person name="Yang S.P."/>
            <person name="Pohl C."/>
            <person name="Wallis J.W."/>
            <person name="Spieth J."/>
            <person name="Bieri T.A."/>
            <person name="Berkowicz N."/>
            <person name="Nelson J.O."/>
            <person name="Osborne J."/>
            <person name="Ding L."/>
            <person name="Meyer R."/>
            <person name="Sabo A."/>
            <person name="Shotland Y."/>
            <person name="Sinha P."/>
            <person name="Wohldmann P.E."/>
            <person name="Cook L.L."/>
            <person name="Hickenbotham M.T."/>
            <person name="Eldred J."/>
            <person name="Williams D."/>
            <person name="Jones T.A."/>
            <person name="She X."/>
            <person name="Ciccarelli F.D."/>
            <person name="Izaurralde E."/>
            <person name="Taylor J."/>
            <person name="Schmutz J."/>
            <person name="Myers R.M."/>
            <person name="Cox D.R."/>
            <person name="Huang X."/>
            <person name="McPherson J.D."/>
            <person name="Mardis E.R."/>
            <person name="Clifton S.W."/>
            <person name="Warren W.C."/>
            <person name="Chinwalla A.T."/>
            <person name="Eddy S.R."/>
            <person name="Marra M.A."/>
            <person name="Ovcharenko I."/>
            <person name="Furey T.S."/>
            <person name="Miller W."/>
            <person name="Eichler E.E."/>
            <person name="Bork P."/>
            <person name="Suyama M."/>
            <person name="Torrents D."/>
            <person name="Waterston R.H."/>
            <person name="Wilson R.K."/>
        </authorList>
    </citation>
    <scope>NUCLEOTIDE SEQUENCE [LARGE SCALE GENOMIC DNA]</scope>
</reference>
<keyword evidence="3" id="KW-1185">Reference proteome</keyword>
<dbReference type="OpenTargets" id="ENSG00000134321"/>
<dbReference type="AlphaFoldDB" id="A0A7P0T918"/>
<dbReference type="Ensembl" id="ENST00000679863.1">
    <property type="protein sequence ID" value="ENSP00000505443.1"/>
    <property type="gene ID" value="ENSG00000134321.13"/>
</dbReference>
<dbReference type="GeneTree" id="ENSGT00390000013670"/>
<feature type="compositionally biased region" description="Basic and acidic residues" evidence="1">
    <location>
        <begin position="41"/>
        <end position="51"/>
    </location>
</feature>
<accession>A0A7P0T918</accession>
<proteinExistence type="predicted"/>
<gene>
    <name evidence="2" type="primary">RSAD2</name>
</gene>
<organism evidence="2 3">
    <name type="scientific">Homo sapiens</name>
    <name type="common">Human</name>
    <dbReference type="NCBI Taxonomy" id="9606"/>
    <lineage>
        <taxon>Eukaryota</taxon>
        <taxon>Metazoa</taxon>
        <taxon>Chordata</taxon>
        <taxon>Craniata</taxon>
        <taxon>Vertebrata</taxon>
        <taxon>Euteleostomi</taxon>
        <taxon>Mammalia</taxon>
        <taxon>Eutheria</taxon>
        <taxon>Euarchontoglires</taxon>
        <taxon>Primates</taxon>
        <taxon>Haplorrhini</taxon>
        <taxon>Catarrhini</taxon>
        <taxon>Hominidae</taxon>
        <taxon>Homo</taxon>
    </lineage>
</organism>
<protein>
    <submittedName>
        <fullName evidence="2">Radical S-adenosyl methionine domain containing 2</fullName>
    </submittedName>
</protein>
<dbReference type="OrthoDB" id="549750at2759"/>
<reference evidence="2" key="5">
    <citation type="submission" date="2025-09" db="UniProtKB">
        <authorList>
            <consortium name="Ensembl"/>
        </authorList>
    </citation>
    <scope>IDENTIFICATION</scope>
</reference>
<feature type="compositionally biased region" description="Low complexity" evidence="1">
    <location>
        <begin position="13"/>
        <end position="28"/>
    </location>
</feature>
<dbReference type="EMBL" id="AC017076">
    <property type="status" value="NOT_ANNOTATED_CDS"/>
    <property type="molecule type" value="Genomic_DNA"/>
</dbReference>
<dbReference type="HGNC" id="HGNC:30908">
    <property type="gene designation" value="RSAD2"/>
</dbReference>
<name>A0A7P0T918_HUMAN</name>
<dbReference type="Proteomes" id="UP000005640">
    <property type="component" value="Chromosome 2"/>
</dbReference>
<reference evidence="2 3" key="2">
    <citation type="journal article" date="2004" name="Nature">
        <title>Finishing the euchromatic sequence of the human genome.</title>
        <authorList>
            <consortium name="International Human Genome Sequencing Consortium"/>
        </authorList>
    </citation>
    <scope>NUCLEOTIDE SEQUENCE [LARGE SCALE GENOMIC DNA]</scope>
</reference>
<reference evidence="2 3" key="1">
    <citation type="journal article" date="2001" name="Nature">
        <title>Initial sequencing and analysis of the human genome.</title>
        <authorList>
            <consortium name="International Human Genome Sequencing Consortium"/>
            <person name="Lander E.S."/>
            <person name="Linton L.M."/>
            <person name="Birren B."/>
            <person name="Nusbaum C."/>
            <person name="Zody M.C."/>
            <person name="Baldwin J."/>
            <person name="Devon K."/>
            <person name="Dewar K."/>
            <person name="Doyle M."/>
            <person name="FitzHugh W."/>
            <person name="Funke R."/>
            <person name="Gage D."/>
            <person name="Harris K."/>
            <person name="Heaford A."/>
            <person name="Howland J."/>
            <person name="Kann L."/>
            <person name="Lehoczky J."/>
            <person name="LeVine R."/>
            <person name="McEwan P."/>
            <person name="McKernan K."/>
            <person name="Meldrim J."/>
            <person name="Mesirov J.P."/>
            <person name="Miranda C."/>
            <person name="Morris W."/>
            <person name="Naylor J."/>
            <person name="Raymond C."/>
            <person name="Rosetti M."/>
            <person name="Santos R."/>
            <person name="Sheridan A."/>
            <person name="Sougnez C."/>
            <person name="Stange-Thomann N."/>
            <person name="Stojanovic N."/>
            <person name="Subramanian A."/>
            <person name="Wyman D."/>
            <person name="Rogers J."/>
            <person name="Sulston J."/>
            <person name="Ainscough R."/>
            <person name="Beck S."/>
            <person name="Bentley D."/>
            <person name="Burton J."/>
            <person name="Clee C."/>
            <person name="Carter N."/>
            <person name="Coulson A."/>
            <person name="Deadman R."/>
            <person name="Deloukas P."/>
            <person name="Dunham A."/>
            <person name="Dunham I."/>
            <person name="Durbin R."/>
            <person name="French L."/>
            <person name="Grafham D."/>
            <person name="Gregory S."/>
            <person name="Hubbard T."/>
            <person name="Humphray S."/>
            <person name="Hunt A."/>
            <person name="Jones M."/>
            <person name="Lloyd C."/>
            <person name="McMurray A."/>
            <person name="Matthews L."/>
            <person name="Mercer S."/>
            <person name="Milne S."/>
            <person name="Mullikin J.C."/>
            <person name="Mungall A."/>
            <person name="Plumb R."/>
            <person name="Ross M."/>
            <person name="Shownkeen R."/>
            <person name="Sims S."/>
            <person name="Waterston R.H."/>
            <person name="Wilson R.K."/>
            <person name="Hillier L.W."/>
            <person name="McPherson J.D."/>
            <person name="Marra M.A."/>
            <person name="Mardis E.R."/>
            <person name="Fulton L.A."/>
            <person name="Chinwalla A.T."/>
            <person name="Pepin K.H."/>
            <person name="Gish W.R."/>
            <person name="Chissoe S.L."/>
            <person name="Wendl M.C."/>
            <person name="Delehaunty K.D."/>
            <person name="Miner T.L."/>
            <person name="Delehaunty A."/>
            <person name="Kramer J.B."/>
            <person name="Cook L.L."/>
            <person name="Fulton R.S."/>
            <person name="Johnson D.L."/>
            <person name="Minx P.J."/>
            <person name="Clifton S.W."/>
            <person name="Hawkins T."/>
            <person name="Branscomb E."/>
            <person name="Predki P."/>
            <person name="Richardson P."/>
            <person name="Wenning S."/>
            <person name="Slezak T."/>
            <person name="Doggett N."/>
            <person name="Cheng J.F."/>
            <person name="Olsen A."/>
            <person name="Lucas S."/>
            <person name="Elkin C."/>
            <person name="Uberbacher E."/>
            <person name="Frazier M."/>
            <person name="Gibbs R.A."/>
            <person name="Muzny D.M."/>
            <person name="Scherer S.E."/>
            <person name="Bouck J.B."/>
            <person name="Sodergren E.J."/>
            <person name="Worley K.C."/>
            <person name="Rives C.M."/>
            <person name="Gorrell J.H."/>
            <person name="Metzker M.L."/>
            <person name="Naylor S.L."/>
            <person name="Kucherlapati R.S."/>
            <person name="Nelson D.L."/>
            <person name="Weinstock G.M."/>
            <person name="Sakaki Y."/>
            <person name="Fujiyama A."/>
            <person name="Hattori M."/>
            <person name="Yada T."/>
            <person name="Toyoda A."/>
            <person name="Itoh T."/>
            <person name="Kawagoe C."/>
            <person name="Watanabe H."/>
            <person name="Totoki Y."/>
            <person name="Taylor T."/>
            <person name="Weissenbach J."/>
            <person name="Heilig R."/>
            <person name="Saurin W."/>
            <person name="Artiguenave F."/>
            <person name="Brottier P."/>
            <person name="Bruls T."/>
            <person name="Pelletier E."/>
            <person name="Robert C."/>
            <person name="Wincker P."/>
            <person name="Smith D.R."/>
            <person name="Doucette-Stamm L."/>
            <person name="Rubenfield M."/>
            <person name="Weinstock K."/>
            <person name="Lee H.M."/>
            <person name="Dubois J."/>
            <person name="Rosenthal A."/>
            <person name="Platzer M."/>
            <person name="Nyakatura G."/>
            <person name="Taudien S."/>
            <person name="Rump A."/>
            <person name="Yang H."/>
            <person name="Yu J."/>
            <person name="Wang J."/>
            <person name="Huang G."/>
            <person name="Gu J."/>
            <person name="Hood L."/>
            <person name="Rowen L."/>
            <person name="Madan A."/>
            <person name="Qin S."/>
            <person name="Davis R.W."/>
            <person name="Federspiel N.A."/>
            <person name="Abola A.P."/>
            <person name="Proctor M.J."/>
            <person name="Myers R.M."/>
            <person name="Schmutz J."/>
            <person name="Dickson M."/>
            <person name="Grimwood J."/>
            <person name="Cox D.R."/>
            <person name="Olson M.V."/>
            <person name="Kaul R."/>
            <person name="Raymond C."/>
            <person name="Shimizu N."/>
            <person name="Kawasaki K."/>
            <person name="Minoshima S."/>
            <person name="Evans G.A."/>
            <person name="Athanasiou M."/>
            <person name="Schultz R."/>
            <person name="Roe B.A."/>
            <person name="Chen F."/>
            <person name="Pan H."/>
            <person name="Ramser J."/>
            <person name="Lehrach H."/>
            <person name="Reinhardt R."/>
            <person name="McCombie W.R."/>
            <person name="de la Bastide M."/>
            <person name="Dedhia N."/>
            <person name="Blocker H."/>
            <person name="Hornischer K."/>
            <person name="Nordsiek G."/>
            <person name="Agarwala R."/>
            <person name="Aravind L."/>
            <person name="Bailey J.A."/>
            <person name="Bateman A."/>
            <person name="Batzoglou S."/>
            <person name="Birney E."/>
            <person name="Bork P."/>
            <person name="Brown D.G."/>
            <person name="Burge C.B."/>
            <person name="Cerutti L."/>
            <person name="Chen H.C."/>
            <person name="Church D."/>
            <person name="Clamp M."/>
            <person name="Copley R.R."/>
            <person name="Doerks T."/>
            <person name="Eddy S.R."/>
            <person name="Eichler E.E."/>
            <person name="Furey T.S."/>
            <person name="Galagan J."/>
            <person name="Gilbert J.G."/>
            <person name="Harmon C."/>
            <person name="Hayashizaki Y."/>
            <person name="Haussler D."/>
            <person name="Hermjakob H."/>
            <person name="Hokamp K."/>
            <person name="Jang W."/>
            <person name="Johnson L.S."/>
            <person name="Jones T.A."/>
            <person name="Kasif S."/>
            <person name="Kaspryzk A."/>
            <person name="Kennedy S."/>
            <person name="Kent W.J."/>
            <person name="Kitts P."/>
            <person name="Koonin E.V."/>
            <person name="Korf I."/>
            <person name="Kulp D."/>
            <person name="Lancet D."/>
            <person name="Lowe T.M."/>
            <person name="McLysaght A."/>
            <person name="Mikkelsen T."/>
            <person name="Moran J.V."/>
            <person name="Mulder N."/>
            <person name="Pollara V.J."/>
            <person name="Ponting C.P."/>
            <person name="Schuler G."/>
            <person name="Schultz J."/>
            <person name="Slater G."/>
            <person name="Smit A.F."/>
            <person name="Stupka E."/>
            <person name="Szustakowski J."/>
            <person name="Thierry-Mieg D."/>
            <person name="Thierry-Mieg J."/>
            <person name="Wagner L."/>
            <person name="Wallis J."/>
            <person name="Wheeler R."/>
            <person name="Williams A."/>
            <person name="Wolf Y.I."/>
            <person name="Wolfe K.H."/>
            <person name="Yang S.P."/>
            <person name="Yeh R.F."/>
            <person name="Collins F."/>
            <person name="Guyer M.S."/>
            <person name="Peterson J."/>
            <person name="Felsenfeld A."/>
            <person name="Wetterstrand K.A."/>
            <person name="Patrinos A."/>
            <person name="Morgan M.J."/>
            <person name="de Jong P."/>
            <person name="Catanese J.J."/>
            <person name="Osoegawa K."/>
            <person name="Shizuya H."/>
            <person name="Choi S."/>
            <person name="Chen Y.J."/>
        </authorList>
    </citation>
    <scope>NUCLEOTIDE SEQUENCE [LARGE SCALE GENOMIC DNA]</scope>
</reference>
<dbReference type="Bgee" id="ENSG00000134321">
    <property type="expression patterns" value="Expressed in buccal mucosa cell and 188 other cell types or tissues"/>
</dbReference>
<sequence length="60" mass="6596">MCAINGRRSGADAWPRGPRCAAPRACAVPRRRLPGLTPNEAPRRRPQEYDSIRITGANPN</sequence>
<evidence type="ECO:0000256" key="1">
    <source>
        <dbReference type="SAM" id="MobiDB-lite"/>
    </source>
</evidence>